<dbReference type="AlphaFoldDB" id="A0A2K3LQY9"/>
<evidence type="ECO:0000259" key="5">
    <source>
        <dbReference type="PROSITE" id="PS51634"/>
    </source>
</evidence>
<comment type="similarity">
    <text evidence="2">Belongs to the lin-54 family.</text>
</comment>
<gene>
    <name evidence="6" type="ORF">L195_g036974</name>
</gene>
<evidence type="ECO:0000313" key="6">
    <source>
        <dbReference type="EMBL" id="PNX80960.1"/>
    </source>
</evidence>
<reference evidence="6 7" key="1">
    <citation type="journal article" date="2014" name="Am. J. Bot.">
        <title>Genome assembly and annotation for red clover (Trifolium pratense; Fabaceae).</title>
        <authorList>
            <person name="Istvanek J."/>
            <person name="Jaros M."/>
            <person name="Krenek A."/>
            <person name="Repkova J."/>
        </authorList>
    </citation>
    <scope>NUCLEOTIDE SEQUENCE [LARGE SCALE GENOMIC DNA]</scope>
    <source>
        <strain evidence="7">cv. Tatra</strain>
        <tissue evidence="6">Young leaves</tissue>
    </source>
</reference>
<protein>
    <recommendedName>
        <fullName evidence="5">CRC domain-containing protein</fullName>
    </recommendedName>
</protein>
<evidence type="ECO:0000256" key="2">
    <source>
        <dbReference type="ARBA" id="ARBA00007267"/>
    </source>
</evidence>
<feature type="domain" description="CRC" evidence="5">
    <location>
        <begin position="81"/>
        <end position="250"/>
    </location>
</feature>
<name>A0A2K3LQY9_TRIPR</name>
<feature type="compositionally biased region" description="Low complexity" evidence="4">
    <location>
        <begin position="1"/>
        <end position="13"/>
    </location>
</feature>
<comment type="subcellular location">
    <subcellularLocation>
        <location evidence="1">Nucleus</location>
    </subcellularLocation>
</comment>
<dbReference type="GO" id="GO:0005634">
    <property type="term" value="C:nucleus"/>
    <property type="evidence" value="ECO:0007669"/>
    <property type="project" value="UniProtKB-SubCell"/>
</dbReference>
<accession>A0A2K3LQY9</accession>
<reference evidence="6 7" key="2">
    <citation type="journal article" date="2017" name="Front. Plant Sci.">
        <title>Gene Classification and Mining of Molecular Markers Useful in Red Clover (Trifolium pratense) Breeding.</title>
        <authorList>
            <person name="Istvanek J."/>
            <person name="Dluhosova J."/>
            <person name="Dluhos P."/>
            <person name="Patkova L."/>
            <person name="Nedelnik J."/>
            <person name="Repkova J."/>
        </authorList>
    </citation>
    <scope>NUCLEOTIDE SEQUENCE [LARGE SCALE GENOMIC DNA]</scope>
    <source>
        <strain evidence="7">cv. Tatra</strain>
        <tissue evidence="6">Young leaves</tissue>
    </source>
</reference>
<evidence type="ECO:0000256" key="3">
    <source>
        <dbReference type="ARBA" id="ARBA00023242"/>
    </source>
</evidence>
<dbReference type="InterPro" id="IPR033467">
    <property type="entry name" value="Tesmin/TSO1-like_CXC"/>
</dbReference>
<keyword evidence="3" id="KW-0539">Nucleus</keyword>
<evidence type="ECO:0000313" key="7">
    <source>
        <dbReference type="Proteomes" id="UP000236291"/>
    </source>
</evidence>
<dbReference type="Pfam" id="PF03638">
    <property type="entry name" value="TCR"/>
    <property type="match status" value="1"/>
</dbReference>
<dbReference type="Proteomes" id="UP000236291">
    <property type="component" value="Unassembled WGS sequence"/>
</dbReference>
<organism evidence="6 7">
    <name type="scientific">Trifolium pratense</name>
    <name type="common">Red clover</name>
    <dbReference type="NCBI Taxonomy" id="57577"/>
    <lineage>
        <taxon>Eukaryota</taxon>
        <taxon>Viridiplantae</taxon>
        <taxon>Streptophyta</taxon>
        <taxon>Embryophyta</taxon>
        <taxon>Tracheophyta</taxon>
        <taxon>Spermatophyta</taxon>
        <taxon>Magnoliopsida</taxon>
        <taxon>eudicotyledons</taxon>
        <taxon>Gunneridae</taxon>
        <taxon>Pentapetalae</taxon>
        <taxon>rosids</taxon>
        <taxon>fabids</taxon>
        <taxon>Fabales</taxon>
        <taxon>Fabaceae</taxon>
        <taxon>Papilionoideae</taxon>
        <taxon>50 kb inversion clade</taxon>
        <taxon>NPAAA clade</taxon>
        <taxon>Hologalegina</taxon>
        <taxon>IRL clade</taxon>
        <taxon>Trifolieae</taxon>
        <taxon>Trifolium</taxon>
    </lineage>
</organism>
<dbReference type="SMART" id="SM01114">
    <property type="entry name" value="CXC"/>
    <property type="match status" value="2"/>
</dbReference>
<evidence type="ECO:0000256" key="1">
    <source>
        <dbReference type="ARBA" id="ARBA00004123"/>
    </source>
</evidence>
<feature type="non-terminal residue" evidence="6">
    <location>
        <position position="1"/>
    </location>
</feature>
<dbReference type="EMBL" id="ASHM01038960">
    <property type="protein sequence ID" value="PNX80960.1"/>
    <property type="molecule type" value="Genomic_DNA"/>
</dbReference>
<dbReference type="ExpressionAtlas" id="A0A2K3LQY9">
    <property type="expression patterns" value="baseline"/>
</dbReference>
<proteinExistence type="inferred from homology"/>
<dbReference type="STRING" id="57577.A0A2K3LQY9"/>
<feature type="region of interest" description="Disordered" evidence="4">
    <location>
        <begin position="1"/>
        <end position="63"/>
    </location>
</feature>
<comment type="caution">
    <text evidence="6">The sequence shown here is derived from an EMBL/GenBank/DDBJ whole genome shotgun (WGS) entry which is preliminary data.</text>
</comment>
<dbReference type="InterPro" id="IPR005172">
    <property type="entry name" value="CRC"/>
</dbReference>
<feature type="compositionally biased region" description="Low complexity" evidence="4">
    <location>
        <begin position="52"/>
        <end position="63"/>
    </location>
</feature>
<dbReference type="PROSITE" id="PS51634">
    <property type="entry name" value="CRC"/>
    <property type="match status" value="1"/>
</dbReference>
<evidence type="ECO:0000256" key="4">
    <source>
        <dbReference type="SAM" id="MobiDB-lite"/>
    </source>
</evidence>
<sequence>QDNSLLPNLNNDPESAIPNLNDPVVPASRKRHFDLNYPPSDDNDGRKKVNLSSESKSPSSASSLQFSVSQQNLPSQVQASTGISCGCMVLGCGSVGCPCYKVNVRCSSRCECRNCENKGVQLSSTSLLPSSRQGHSPSQVQVPASTERHLGPSAIGVQATKEDFGHSLTLQIARENFGQSTAKVENCSINCKCIDCLNDGNHEDLVLQARMAIGCSCSKTSCKMKKCSCFKEGVGCSLICTCQGCENIHGRKG</sequence>